<sequence>MFAEDQVDTEQVEQEEDNPHREIPQWDYGTSLNPQLGNLSSPLMLRGNYLTIRTNVFTIKKIVLTSSTEHGIMAVAQPEVLQNYMFPISEILASKILLYRTSINQLMSPTHENSSHHKLLIITGPSSMKEPFQSVRCGQWLSTVAGNRQYLPSTIRDVHDNTPGNLREHLIQIYKTKNYIGLRNYHISKSFFDEKTVNSLNSILLSMRANATRYDDSMLPTLSTVESKLGLPLFRTLLVELAQYCPLAVSLSNTISPQYFSDLCCFGLLDSSFLESQLHRELVSGLSYPCGFQTDEINGYKLEKAKESMITSSASHRFLSVTKNGSVTQVETIGNHDTFCVLPIRPFLESFQECNGYTLYDENIYKLFEESLIRELETLKDQIGFGNQLKLLIDVGLSDHKDYIIKSKAVIAIIKSQSIYKNLLGFMVDSGNDYLPKNIDPVEVNPLNHRSNAYQFSNMRTKLMKIQSDKEVPNYESFIYAHALIRLISETNELKRLDLLDEATVDIAKLDYNTLAG</sequence>
<evidence type="ECO:0000256" key="4">
    <source>
        <dbReference type="ARBA" id="ARBA00031349"/>
    </source>
</evidence>
<comment type="pathway">
    <text evidence="2">Metabolic intermediate biosynthesis; chorismate biosynthesis; chorismate from D-erythrose 4-phosphate and phosphoenolpyruvate: step 1/7.</text>
</comment>
<accession>A0A1E4T3M6</accession>
<dbReference type="GO" id="GO:0009073">
    <property type="term" value="P:aromatic amino acid family biosynthetic process"/>
    <property type="evidence" value="ECO:0007669"/>
    <property type="project" value="InterPro"/>
</dbReference>
<dbReference type="Gene3D" id="3.20.20.70">
    <property type="entry name" value="Aldolase class I"/>
    <property type="match status" value="1"/>
</dbReference>
<evidence type="ECO:0000256" key="2">
    <source>
        <dbReference type="ARBA" id="ARBA00004688"/>
    </source>
</evidence>
<evidence type="ECO:0000313" key="7">
    <source>
        <dbReference type="EMBL" id="ODV86357.1"/>
    </source>
</evidence>
<evidence type="ECO:0000256" key="5">
    <source>
        <dbReference type="ARBA" id="ARBA00032193"/>
    </source>
</evidence>
<proteinExistence type="predicted"/>
<dbReference type="PANTHER" id="PTHR21225">
    <property type="entry name" value="PHOSPHO-2-DEHYDRO-3-DEOXYHEPTONATE ALDOLASE DAHP SYNTHETASE"/>
    <property type="match status" value="1"/>
</dbReference>
<dbReference type="EMBL" id="KV453850">
    <property type="protein sequence ID" value="ODV86357.1"/>
    <property type="molecule type" value="Genomic_DNA"/>
</dbReference>
<protein>
    <recommendedName>
        <fullName evidence="5">3-deoxy-D-arabino-heptulosonate 7-phosphate synthase</fullName>
    </recommendedName>
    <alternativeName>
        <fullName evidence="4">DAHP synthase</fullName>
    </alternativeName>
    <alternativeName>
        <fullName evidence="3">Phospho-2-keto-3-deoxyheptonate aldolase</fullName>
    </alternativeName>
</protein>
<dbReference type="InterPro" id="IPR006219">
    <property type="entry name" value="DAHP_synth_1"/>
</dbReference>
<dbReference type="OrthoDB" id="4020666at2759"/>
<evidence type="ECO:0000256" key="3">
    <source>
        <dbReference type="ARBA" id="ARBA00031111"/>
    </source>
</evidence>
<evidence type="ECO:0000313" key="8">
    <source>
        <dbReference type="Proteomes" id="UP000094801"/>
    </source>
</evidence>
<dbReference type="AlphaFoldDB" id="A0A1E4T3M6"/>
<keyword evidence="8" id="KW-1185">Reference proteome</keyword>
<feature type="region of interest" description="Disordered" evidence="6">
    <location>
        <begin position="1"/>
        <end position="27"/>
    </location>
</feature>
<dbReference type="Proteomes" id="UP000094801">
    <property type="component" value="Unassembled WGS sequence"/>
</dbReference>
<evidence type="ECO:0000256" key="6">
    <source>
        <dbReference type="SAM" id="MobiDB-lite"/>
    </source>
</evidence>
<dbReference type="GO" id="GO:0005737">
    <property type="term" value="C:cytoplasm"/>
    <property type="evidence" value="ECO:0007669"/>
    <property type="project" value="TreeGrafter"/>
</dbReference>
<dbReference type="SUPFAM" id="SSF51569">
    <property type="entry name" value="Aldolase"/>
    <property type="match status" value="1"/>
</dbReference>
<dbReference type="InterPro" id="IPR013785">
    <property type="entry name" value="Aldolase_TIM"/>
</dbReference>
<evidence type="ECO:0000256" key="1">
    <source>
        <dbReference type="ARBA" id="ARBA00003726"/>
    </source>
</evidence>
<name>A0A1E4T3M6_9ASCO</name>
<reference evidence="8" key="1">
    <citation type="submission" date="2016-04" db="EMBL/GenBank/DDBJ databases">
        <title>Comparative genomics of biotechnologically important yeasts.</title>
        <authorList>
            <consortium name="DOE Joint Genome Institute"/>
            <person name="Riley R."/>
            <person name="Haridas S."/>
            <person name="Wolfe K.H."/>
            <person name="Lopes M.R."/>
            <person name="Hittinger C.T."/>
            <person name="Goker M."/>
            <person name="Salamov A."/>
            <person name="Wisecaver J."/>
            <person name="Long T.M."/>
            <person name="Aerts A.L."/>
            <person name="Barry K."/>
            <person name="Choi C."/>
            <person name="Clum A."/>
            <person name="Coughlan A.Y."/>
            <person name="Deshpande S."/>
            <person name="Douglass A.P."/>
            <person name="Hanson S.J."/>
            <person name="Klenk H.-P."/>
            <person name="Labutti K."/>
            <person name="Lapidus A."/>
            <person name="Lindquist E."/>
            <person name="Lipzen A."/>
            <person name="Meier-Kolthoff J.P."/>
            <person name="Ohm R.A."/>
            <person name="Otillar R.P."/>
            <person name="Pangilinan J."/>
            <person name="Peng Y."/>
            <person name="Rokas A."/>
            <person name="Rosa C.A."/>
            <person name="Scheuner C."/>
            <person name="Sibirny A.A."/>
            <person name="Slot J.C."/>
            <person name="Stielow J.B."/>
            <person name="Sun H."/>
            <person name="Kurtzman C.P."/>
            <person name="Blackwell M."/>
            <person name="Grigoriev I.V."/>
            <person name="Jeffries T.W."/>
        </authorList>
    </citation>
    <scope>NUCLEOTIDE SEQUENCE [LARGE SCALE GENOMIC DNA]</scope>
    <source>
        <strain evidence="8">NRRL YB-2248</strain>
    </source>
</reference>
<dbReference type="STRING" id="983967.A0A1E4T3M6"/>
<dbReference type="GO" id="GO:0003849">
    <property type="term" value="F:3-deoxy-7-phosphoheptulonate synthase activity"/>
    <property type="evidence" value="ECO:0007669"/>
    <property type="project" value="InterPro"/>
</dbReference>
<organism evidence="7 8">
    <name type="scientific">[Candida] arabinofermentans NRRL YB-2248</name>
    <dbReference type="NCBI Taxonomy" id="983967"/>
    <lineage>
        <taxon>Eukaryota</taxon>
        <taxon>Fungi</taxon>
        <taxon>Dikarya</taxon>
        <taxon>Ascomycota</taxon>
        <taxon>Saccharomycotina</taxon>
        <taxon>Pichiomycetes</taxon>
        <taxon>Pichiales</taxon>
        <taxon>Pichiaceae</taxon>
        <taxon>Ogataea</taxon>
        <taxon>Ogataea/Candida clade</taxon>
    </lineage>
</organism>
<feature type="compositionally biased region" description="Acidic residues" evidence="6">
    <location>
        <begin position="1"/>
        <end position="16"/>
    </location>
</feature>
<comment type="function">
    <text evidence="1">Stereospecific condensation of phosphoenolpyruvate (PEP) and D-erythrose-4-phosphate (E4P) giving rise to 3-deoxy-D-arabino-heptulosonate-7-phosphate (DAHP).</text>
</comment>
<dbReference type="PANTHER" id="PTHR21225:SF12">
    <property type="entry name" value="PHOSPHO-2-DEHYDRO-3-DEOXYHEPTONATE ALDOLASE, TYROSINE-INHIBITED"/>
    <property type="match status" value="1"/>
</dbReference>
<gene>
    <name evidence="7" type="ORF">CANARDRAFT_27583</name>
</gene>